<name>A0A419DEM0_9BACT</name>
<dbReference type="Pfam" id="PF14221">
    <property type="entry name" value="DUF4330"/>
    <property type="match status" value="1"/>
</dbReference>
<sequence length="145" mass="16522">MILDKKGRLFGKVNILDFFVLIFLILAAGIICYKVLVNPKSKTPEPMQVTVYADDIQPDVAEEMSKVKEVYFGRGLVKTQIKNVEVLPMPAESRRPDFKEVRITLSGEGFKYDDGAYFGNQRVSLGKKVWLRSEYELEAIVMNVK</sequence>
<reference evidence="2 3" key="1">
    <citation type="journal article" date="2017" name="ISME J.">
        <title>Energy and carbon metabolisms in a deep terrestrial subsurface fluid microbial community.</title>
        <authorList>
            <person name="Momper L."/>
            <person name="Jungbluth S.P."/>
            <person name="Lee M.D."/>
            <person name="Amend J.P."/>
        </authorList>
    </citation>
    <scope>NUCLEOTIDE SEQUENCE [LARGE SCALE GENOMIC DNA]</scope>
    <source>
        <strain evidence="2">SURF_29</strain>
    </source>
</reference>
<dbReference type="EMBL" id="QZJW01000017">
    <property type="protein sequence ID" value="RJO61535.1"/>
    <property type="molecule type" value="Genomic_DNA"/>
</dbReference>
<organism evidence="2 3">
    <name type="scientific">candidate division WS5 bacterium</name>
    <dbReference type="NCBI Taxonomy" id="2093353"/>
    <lineage>
        <taxon>Bacteria</taxon>
        <taxon>candidate division WS5</taxon>
    </lineage>
</organism>
<evidence type="ECO:0000313" key="3">
    <source>
        <dbReference type="Proteomes" id="UP000285655"/>
    </source>
</evidence>
<keyword evidence="1" id="KW-1133">Transmembrane helix</keyword>
<evidence type="ECO:0000313" key="2">
    <source>
        <dbReference type="EMBL" id="RJO61535.1"/>
    </source>
</evidence>
<proteinExistence type="predicted"/>
<comment type="caution">
    <text evidence="2">The sequence shown here is derived from an EMBL/GenBank/DDBJ whole genome shotgun (WGS) entry which is preliminary data.</text>
</comment>
<protein>
    <submittedName>
        <fullName evidence="2">DUF4330 domain-containing protein</fullName>
    </submittedName>
</protein>
<dbReference type="InterPro" id="IPR025480">
    <property type="entry name" value="DUF4330"/>
</dbReference>
<keyword evidence="1" id="KW-0812">Transmembrane</keyword>
<accession>A0A419DEM0</accession>
<dbReference type="AlphaFoldDB" id="A0A419DEM0"/>
<evidence type="ECO:0000256" key="1">
    <source>
        <dbReference type="SAM" id="Phobius"/>
    </source>
</evidence>
<feature type="transmembrane region" description="Helical" evidence="1">
    <location>
        <begin position="15"/>
        <end position="37"/>
    </location>
</feature>
<keyword evidence="1" id="KW-0472">Membrane</keyword>
<dbReference type="Proteomes" id="UP000285655">
    <property type="component" value="Unassembled WGS sequence"/>
</dbReference>
<gene>
    <name evidence="2" type="ORF">C4544_02260</name>
</gene>